<dbReference type="GO" id="GO:0006952">
    <property type="term" value="P:defense response"/>
    <property type="evidence" value="ECO:0007669"/>
    <property type="project" value="UniProtKB-KW"/>
</dbReference>
<dbReference type="GO" id="GO:0043531">
    <property type="term" value="F:ADP binding"/>
    <property type="evidence" value="ECO:0007669"/>
    <property type="project" value="InterPro"/>
</dbReference>
<dbReference type="SUPFAM" id="SSF52540">
    <property type="entry name" value="P-loop containing nucleoside triphosphate hydrolases"/>
    <property type="match status" value="1"/>
</dbReference>
<feature type="domain" description="NB-ARC" evidence="2">
    <location>
        <begin position="5"/>
        <end position="142"/>
    </location>
</feature>
<reference evidence="4" key="2">
    <citation type="submission" date="2025-08" db="UniProtKB">
        <authorList>
            <consortium name="RefSeq"/>
        </authorList>
    </citation>
    <scope>IDENTIFICATION</scope>
</reference>
<dbReference type="PANTHER" id="PTHR36766">
    <property type="entry name" value="PLANT BROAD-SPECTRUM MILDEW RESISTANCE PROTEIN RPW8"/>
    <property type="match status" value="1"/>
</dbReference>
<evidence type="ECO:0000313" key="3">
    <source>
        <dbReference type="Proteomes" id="UP000818029"/>
    </source>
</evidence>
<dbReference type="AlphaFoldDB" id="A0A1U8NMN1"/>
<dbReference type="Gene3D" id="3.40.50.300">
    <property type="entry name" value="P-loop containing nucleotide triphosphate hydrolases"/>
    <property type="match status" value="1"/>
</dbReference>
<dbReference type="PaxDb" id="3635-A0A1U8NMN1"/>
<keyword evidence="3" id="KW-1185">Reference proteome</keyword>
<protein>
    <submittedName>
        <fullName evidence="4">Disease resistance protein RGA3</fullName>
    </submittedName>
</protein>
<dbReference type="PANTHER" id="PTHR36766:SF61">
    <property type="entry name" value="NB-ARC DOMAIN DISEASE RESISTANCE PROTEIN"/>
    <property type="match status" value="1"/>
</dbReference>
<dbReference type="Proteomes" id="UP000818029">
    <property type="component" value="Chromosome D03"/>
</dbReference>
<dbReference type="RefSeq" id="XP_016740257.1">
    <property type="nucleotide sequence ID" value="XM_016884768.1"/>
</dbReference>
<accession>A0A1U8NMN1</accession>
<evidence type="ECO:0000313" key="4">
    <source>
        <dbReference type="RefSeq" id="XP_016740257.1"/>
    </source>
</evidence>
<dbReference type="STRING" id="3635.A0A1U8NMN1"/>
<dbReference type="Pfam" id="PF00931">
    <property type="entry name" value="NB-ARC"/>
    <property type="match status" value="1"/>
</dbReference>
<organism evidence="3 4">
    <name type="scientific">Gossypium hirsutum</name>
    <name type="common">Upland cotton</name>
    <name type="synonym">Gossypium mexicanum</name>
    <dbReference type="NCBI Taxonomy" id="3635"/>
    <lineage>
        <taxon>Eukaryota</taxon>
        <taxon>Viridiplantae</taxon>
        <taxon>Streptophyta</taxon>
        <taxon>Embryophyta</taxon>
        <taxon>Tracheophyta</taxon>
        <taxon>Spermatophyta</taxon>
        <taxon>Magnoliopsida</taxon>
        <taxon>eudicotyledons</taxon>
        <taxon>Gunneridae</taxon>
        <taxon>Pentapetalae</taxon>
        <taxon>rosids</taxon>
        <taxon>malvids</taxon>
        <taxon>Malvales</taxon>
        <taxon>Malvaceae</taxon>
        <taxon>Malvoideae</taxon>
        <taxon>Gossypium</taxon>
    </lineage>
</organism>
<name>A0A1U8NMN1_GOSHI</name>
<dbReference type="InterPro" id="IPR027417">
    <property type="entry name" value="P-loop_NTPase"/>
</dbReference>
<evidence type="ECO:0000256" key="1">
    <source>
        <dbReference type="ARBA" id="ARBA00022821"/>
    </source>
</evidence>
<dbReference type="KEGG" id="ghi:107950019"/>
<gene>
    <name evidence="4" type="primary">LOC107950019</name>
</gene>
<keyword evidence="1" id="KW-0611">Plant defense</keyword>
<evidence type="ECO:0000259" key="2">
    <source>
        <dbReference type="Pfam" id="PF00931"/>
    </source>
</evidence>
<dbReference type="GeneID" id="107950019"/>
<dbReference type="InterPro" id="IPR002182">
    <property type="entry name" value="NB-ARC"/>
</dbReference>
<sequence>MLTQDDLTNMEEILVLPIVGVGDMGKTTLAKLIFNDETVDAHFELKLWACVSDDFDLKWLALKAIKTGKGSDGDLGILDLELLRKVLRVCLNVKKYLLVLAYVCNKDNRKWVELKHLFAEGDVGSKIVVTTRSSQVAKIIGTITPLYLEALPYKINYLCF</sequence>
<proteinExistence type="predicted"/>
<reference evidence="3" key="1">
    <citation type="journal article" date="2020" name="Nat. Genet.">
        <title>Genomic diversifications of five Gossypium allopolyploid species and their impact on cotton improvement.</title>
        <authorList>
            <person name="Chen Z.J."/>
            <person name="Sreedasyam A."/>
            <person name="Ando A."/>
            <person name="Song Q."/>
            <person name="De Santiago L.M."/>
            <person name="Hulse-Kemp A.M."/>
            <person name="Ding M."/>
            <person name="Ye W."/>
            <person name="Kirkbride R.C."/>
            <person name="Jenkins J."/>
            <person name="Plott C."/>
            <person name="Lovell J."/>
            <person name="Lin Y.M."/>
            <person name="Vaughn R."/>
            <person name="Liu B."/>
            <person name="Simpson S."/>
            <person name="Scheffler B.E."/>
            <person name="Wen L."/>
            <person name="Saski C.A."/>
            <person name="Grover C.E."/>
            <person name="Hu G."/>
            <person name="Conover J.L."/>
            <person name="Carlson J.W."/>
            <person name="Shu S."/>
            <person name="Boston L.B."/>
            <person name="Williams M."/>
            <person name="Peterson D.G."/>
            <person name="McGee K."/>
            <person name="Jones D.C."/>
            <person name="Wendel J.F."/>
            <person name="Stelly D.M."/>
            <person name="Grimwood J."/>
            <person name="Schmutz J."/>
        </authorList>
    </citation>
    <scope>NUCLEOTIDE SEQUENCE [LARGE SCALE GENOMIC DNA]</scope>
    <source>
        <strain evidence="3">cv. TM-1</strain>
    </source>
</reference>